<reference evidence="1" key="1">
    <citation type="submission" date="2021-02" db="EMBL/GenBank/DDBJ databases">
        <authorList>
            <consortium name="DOE Joint Genome Institute"/>
            <person name="Ahrendt S."/>
            <person name="Looney B.P."/>
            <person name="Miyauchi S."/>
            <person name="Morin E."/>
            <person name="Drula E."/>
            <person name="Courty P.E."/>
            <person name="Chicoki N."/>
            <person name="Fauchery L."/>
            <person name="Kohler A."/>
            <person name="Kuo A."/>
            <person name="Labutti K."/>
            <person name="Pangilinan J."/>
            <person name="Lipzen A."/>
            <person name="Riley R."/>
            <person name="Andreopoulos W."/>
            <person name="He G."/>
            <person name="Johnson J."/>
            <person name="Barry K.W."/>
            <person name="Grigoriev I.V."/>
            <person name="Nagy L."/>
            <person name="Hibbett D."/>
            <person name="Henrissat B."/>
            <person name="Matheny P.B."/>
            <person name="Labbe J."/>
            <person name="Martin F."/>
        </authorList>
    </citation>
    <scope>NUCLEOTIDE SEQUENCE</scope>
    <source>
        <strain evidence="1">FP105234-sp</strain>
    </source>
</reference>
<reference evidence="1" key="2">
    <citation type="journal article" date="2022" name="New Phytol.">
        <title>Evolutionary transition to the ectomycorrhizal habit in the genomes of a hyperdiverse lineage of mushroom-forming fungi.</title>
        <authorList>
            <person name="Looney B."/>
            <person name="Miyauchi S."/>
            <person name="Morin E."/>
            <person name="Drula E."/>
            <person name="Courty P.E."/>
            <person name="Kohler A."/>
            <person name="Kuo A."/>
            <person name="LaButti K."/>
            <person name="Pangilinan J."/>
            <person name="Lipzen A."/>
            <person name="Riley R."/>
            <person name="Andreopoulos W."/>
            <person name="He G."/>
            <person name="Johnson J."/>
            <person name="Nolan M."/>
            <person name="Tritt A."/>
            <person name="Barry K.W."/>
            <person name="Grigoriev I.V."/>
            <person name="Nagy L.G."/>
            <person name="Hibbett D."/>
            <person name="Henrissat B."/>
            <person name="Matheny P.B."/>
            <person name="Labbe J."/>
            <person name="Martin F.M."/>
        </authorList>
    </citation>
    <scope>NUCLEOTIDE SEQUENCE</scope>
    <source>
        <strain evidence="1">FP105234-sp</strain>
    </source>
</reference>
<proteinExistence type="predicted"/>
<protein>
    <submittedName>
        <fullName evidence="1">Cytochrome P450</fullName>
    </submittedName>
</protein>
<sequence length="512" mass="56585">MPVDVTLIAAASAFATLFIVWVRQLLNGKKSSPLPPSPKGLPVLGNMLDLASGEVYVKARDWSRELGDDVISLNILGNTMVVLNSAQAVADIFDKRGSNYSDRPDMPMIVDLMGWDWTFALMRYGPSWKEHRRVFHSHFNHSVEEHRHIQLDISRELLSLLLQSPDKWVDHLRHYTAHIIMKRVYGHTVVDDKDPYVRLVEKASQSTSEAALPGAFLVDLFPSLKYVPEWVPGAGFKKKAREWRKLSQAMINVPYNMVKDKFEKGQAEPCFVATCLEQNNASQMAGKGEVLTEDMIKDTAAVSYAAGADTSVSTLSAFVLAMTLYPGAQKRAQAELDSVLGGERLPGFGDKDDLPYVGALVKEVLRWIPVLPLAVPHRAVTSDQYKGYHIPAGATVMGNTWAILHNEVVFPDPESFKPERFLENPRLPDPADSGVFGFGRRACAGKGMALDTIWIAIASVLASFEISKTTDENGLIITPEMKVAPGTISYPSPFKCQILPRSKTALALMQHA</sequence>
<name>A0ACB8SAB5_9AGAM</name>
<dbReference type="Proteomes" id="UP000814033">
    <property type="component" value="Unassembled WGS sequence"/>
</dbReference>
<accession>A0ACB8SAB5</accession>
<organism evidence="1 2">
    <name type="scientific">Auriscalpium vulgare</name>
    <dbReference type="NCBI Taxonomy" id="40419"/>
    <lineage>
        <taxon>Eukaryota</taxon>
        <taxon>Fungi</taxon>
        <taxon>Dikarya</taxon>
        <taxon>Basidiomycota</taxon>
        <taxon>Agaricomycotina</taxon>
        <taxon>Agaricomycetes</taxon>
        <taxon>Russulales</taxon>
        <taxon>Auriscalpiaceae</taxon>
        <taxon>Auriscalpium</taxon>
    </lineage>
</organism>
<gene>
    <name evidence="1" type="ORF">FA95DRAFT_1553004</name>
</gene>
<keyword evidence="2" id="KW-1185">Reference proteome</keyword>
<evidence type="ECO:0000313" key="2">
    <source>
        <dbReference type="Proteomes" id="UP000814033"/>
    </source>
</evidence>
<comment type="caution">
    <text evidence="1">The sequence shown here is derived from an EMBL/GenBank/DDBJ whole genome shotgun (WGS) entry which is preliminary data.</text>
</comment>
<evidence type="ECO:0000313" key="1">
    <source>
        <dbReference type="EMBL" id="KAI0052748.1"/>
    </source>
</evidence>
<dbReference type="EMBL" id="MU275843">
    <property type="protein sequence ID" value="KAI0052748.1"/>
    <property type="molecule type" value="Genomic_DNA"/>
</dbReference>